<dbReference type="InterPro" id="IPR008969">
    <property type="entry name" value="CarboxyPept-like_regulatory"/>
</dbReference>
<dbReference type="Pfam" id="PF13715">
    <property type="entry name" value="CarbopepD_reg_2"/>
    <property type="match status" value="1"/>
</dbReference>
<dbReference type="EMBL" id="JAVRHV010000001">
    <property type="protein sequence ID" value="MDT0552224.1"/>
    <property type="molecule type" value="Genomic_DNA"/>
</dbReference>
<proteinExistence type="predicted"/>
<accession>A0ABU2Y3J6</accession>
<dbReference type="RefSeq" id="WP_311592067.1">
    <property type="nucleotide sequence ID" value="NZ_JAVRHV010000001.1"/>
</dbReference>
<feature type="chain" id="PRO_5045489278" evidence="1">
    <location>
        <begin position="20"/>
        <end position="270"/>
    </location>
</feature>
<protein>
    <submittedName>
        <fullName evidence="2">Carboxypeptidase-like regulatory domain-containing protein</fullName>
    </submittedName>
</protein>
<dbReference type="Proteomes" id="UP001252186">
    <property type="component" value="Unassembled WGS sequence"/>
</dbReference>
<evidence type="ECO:0000313" key="3">
    <source>
        <dbReference type="Proteomes" id="UP001252186"/>
    </source>
</evidence>
<reference evidence="2 3" key="1">
    <citation type="submission" date="2023-09" db="EMBL/GenBank/DDBJ databases">
        <authorList>
            <person name="Rey-Velasco X."/>
        </authorList>
    </citation>
    <scope>NUCLEOTIDE SEQUENCE [LARGE SCALE GENOMIC DNA]</scope>
    <source>
        <strain evidence="2 3">P050</strain>
    </source>
</reference>
<dbReference type="SUPFAM" id="SSF49464">
    <property type="entry name" value="Carboxypeptidase regulatory domain-like"/>
    <property type="match status" value="1"/>
</dbReference>
<evidence type="ECO:0000256" key="1">
    <source>
        <dbReference type="SAM" id="SignalP"/>
    </source>
</evidence>
<keyword evidence="3" id="KW-1185">Reference proteome</keyword>
<keyword evidence="1" id="KW-0732">Signal</keyword>
<feature type="signal peptide" evidence="1">
    <location>
        <begin position="1"/>
        <end position="19"/>
    </location>
</feature>
<gene>
    <name evidence="2" type="ORF">RM519_03095</name>
</gene>
<comment type="caution">
    <text evidence="2">The sequence shown here is derived from an EMBL/GenBank/DDBJ whole genome shotgun (WGS) entry which is preliminary data.</text>
</comment>
<name>A0ABU2Y3J6_9FLAO</name>
<sequence length="270" mass="30557">MIKKLLLIAILSCSFVGIAQEQAKDTVSEVSDEIIELTGKIVSGDDKKPLAGAHVFNMNTIRGAISDSEGNFTIPVKANDTIFLSHLGYQSLKVKITNDLTKGNPLDISLYEQAELIEEVQVQTIQLVGVLEIDSKNVPTDKYTRIHINGLPQTYEVGKPKKKTYSSPVDAIFHPVDFVYNLFGSKPKQLKKLKQMREENEVRDMLNSKVNRELMLEYLEMSRQELNELLDECNYSEYFVKNASDIQVIEAVIECYENYRAVKKGTTKKD</sequence>
<evidence type="ECO:0000313" key="2">
    <source>
        <dbReference type="EMBL" id="MDT0552224.1"/>
    </source>
</evidence>
<organism evidence="2 3">
    <name type="scientific">Urechidicola vernalis</name>
    <dbReference type="NCBI Taxonomy" id="3075600"/>
    <lineage>
        <taxon>Bacteria</taxon>
        <taxon>Pseudomonadati</taxon>
        <taxon>Bacteroidota</taxon>
        <taxon>Flavobacteriia</taxon>
        <taxon>Flavobacteriales</taxon>
        <taxon>Flavobacteriaceae</taxon>
        <taxon>Urechidicola</taxon>
    </lineage>
</organism>